<evidence type="ECO:0000256" key="1">
    <source>
        <dbReference type="ARBA" id="ARBA00004555"/>
    </source>
</evidence>
<dbReference type="Pfam" id="PF01217">
    <property type="entry name" value="Clat_adaptor_s"/>
    <property type="match status" value="1"/>
</dbReference>
<keyword evidence="7 9" id="KW-0472">Membrane</keyword>
<dbReference type="EMBL" id="HBIN01006468">
    <property type="protein sequence ID" value="CAE0434430.1"/>
    <property type="molecule type" value="Transcribed_RNA"/>
</dbReference>
<dbReference type="GO" id="GO:0005829">
    <property type="term" value="C:cytosol"/>
    <property type="evidence" value="ECO:0007669"/>
    <property type="project" value="GOC"/>
</dbReference>
<keyword evidence="8" id="KW-0968">Cytoplasmic vesicle</keyword>
<sequence>MGGLEVMLLVSRQGKVRLTKFYEPIGKKEKQRLLREVSQLVISRPQKLCNFVEWKGRKVVYKRYASLYFITIISPEENELITLEAIHHFVEVLDKYFGNVCELDIIFNFHKAYYILDEIFLGGELEETSKREVLRVAAAQDELMEEEKERENKFGSLR</sequence>
<evidence type="ECO:0000256" key="7">
    <source>
        <dbReference type="ARBA" id="ARBA00023136"/>
    </source>
</evidence>
<dbReference type="InterPro" id="IPR016635">
    <property type="entry name" value="AP_complex_ssu"/>
</dbReference>
<evidence type="ECO:0000259" key="10">
    <source>
        <dbReference type="Pfam" id="PF01217"/>
    </source>
</evidence>
<dbReference type="PANTHER" id="PTHR11753">
    <property type="entry name" value="ADAPTOR COMPLEXES SMALL SUBUNIT FAMILY"/>
    <property type="match status" value="1"/>
</dbReference>
<dbReference type="GO" id="GO:0030121">
    <property type="term" value="C:AP-1 adaptor complex"/>
    <property type="evidence" value="ECO:0007669"/>
    <property type="project" value="InterPro"/>
</dbReference>
<dbReference type="InterPro" id="IPR011012">
    <property type="entry name" value="Longin-like_dom_sf"/>
</dbReference>
<evidence type="ECO:0000256" key="8">
    <source>
        <dbReference type="ARBA" id="ARBA00023329"/>
    </source>
</evidence>
<keyword evidence="4 9" id="KW-0813">Transport</keyword>
<keyword evidence="5 9" id="KW-0653">Protein transport</keyword>
<dbReference type="GO" id="GO:0006886">
    <property type="term" value="P:intracellular protein transport"/>
    <property type="evidence" value="ECO:0007669"/>
    <property type="project" value="UniProtKB-UniRule"/>
</dbReference>
<comment type="similarity">
    <text evidence="3 9">Belongs to the adaptor complexes small subunit family.</text>
</comment>
<dbReference type="Gene3D" id="3.30.450.60">
    <property type="match status" value="1"/>
</dbReference>
<accession>A0A7S3PGN0</accession>
<proteinExistence type="inferred from homology"/>
<dbReference type="GO" id="GO:0035615">
    <property type="term" value="F:clathrin adaptor activity"/>
    <property type="evidence" value="ECO:0007669"/>
    <property type="project" value="InterPro"/>
</dbReference>
<evidence type="ECO:0000256" key="4">
    <source>
        <dbReference type="ARBA" id="ARBA00022448"/>
    </source>
</evidence>
<dbReference type="InterPro" id="IPR000804">
    <property type="entry name" value="Clathrin_sm-chain_CS"/>
</dbReference>
<evidence type="ECO:0000313" key="11">
    <source>
        <dbReference type="EMBL" id="CAE0434430.1"/>
    </source>
</evidence>
<dbReference type="FunFam" id="3.30.450.60:FF:000007">
    <property type="entry name" value="AP complex subunit sigma"/>
    <property type="match status" value="1"/>
</dbReference>
<keyword evidence="6" id="KW-0333">Golgi apparatus</keyword>
<dbReference type="InterPro" id="IPR044733">
    <property type="entry name" value="AP1_sigma"/>
</dbReference>
<feature type="domain" description="AP complex mu/sigma subunit" evidence="10">
    <location>
        <begin position="5"/>
        <end position="140"/>
    </location>
</feature>
<dbReference type="CDD" id="cd14831">
    <property type="entry name" value="AP1_sigma"/>
    <property type="match status" value="1"/>
</dbReference>
<dbReference type="PIRSF" id="PIRSF015588">
    <property type="entry name" value="AP_complex_sigma"/>
    <property type="match status" value="1"/>
</dbReference>
<name>A0A7S3PGN0_9STRA</name>
<evidence type="ECO:0000256" key="6">
    <source>
        <dbReference type="ARBA" id="ARBA00023034"/>
    </source>
</evidence>
<dbReference type="SUPFAM" id="SSF64356">
    <property type="entry name" value="SNARE-like"/>
    <property type="match status" value="1"/>
</dbReference>
<comment type="subcellular location">
    <subcellularLocation>
        <location evidence="2">Cytoplasmic vesicle</location>
        <location evidence="2">Clathrin-coated vesicle membrane</location>
    </subcellularLocation>
    <subcellularLocation>
        <location evidence="1">Golgi apparatus</location>
    </subcellularLocation>
</comment>
<organism evidence="11">
    <name type="scientific">Aplanochytrium stocchinoi</name>
    <dbReference type="NCBI Taxonomy" id="215587"/>
    <lineage>
        <taxon>Eukaryota</taxon>
        <taxon>Sar</taxon>
        <taxon>Stramenopiles</taxon>
        <taxon>Bigyra</taxon>
        <taxon>Labyrinthulomycetes</taxon>
        <taxon>Thraustochytrida</taxon>
        <taxon>Thraustochytriidae</taxon>
        <taxon>Aplanochytrium</taxon>
    </lineage>
</organism>
<dbReference type="PROSITE" id="PS00989">
    <property type="entry name" value="CLAT_ADAPTOR_S"/>
    <property type="match status" value="1"/>
</dbReference>
<dbReference type="GO" id="GO:0016482">
    <property type="term" value="P:cytosolic transport"/>
    <property type="evidence" value="ECO:0007669"/>
    <property type="project" value="UniProtKB-ARBA"/>
</dbReference>
<evidence type="ECO:0000256" key="3">
    <source>
        <dbReference type="ARBA" id="ARBA00006972"/>
    </source>
</evidence>
<dbReference type="InterPro" id="IPR022775">
    <property type="entry name" value="AP_mu_sigma_su"/>
</dbReference>
<protein>
    <recommendedName>
        <fullName evidence="9">AP complex subunit sigma</fullName>
    </recommendedName>
</protein>
<evidence type="ECO:0000256" key="9">
    <source>
        <dbReference type="PIRNR" id="PIRNR015588"/>
    </source>
</evidence>
<dbReference type="AlphaFoldDB" id="A0A7S3PGN0"/>
<reference evidence="11" key="1">
    <citation type="submission" date="2021-01" db="EMBL/GenBank/DDBJ databases">
        <authorList>
            <person name="Corre E."/>
            <person name="Pelletier E."/>
            <person name="Niang G."/>
            <person name="Scheremetjew M."/>
            <person name="Finn R."/>
            <person name="Kale V."/>
            <person name="Holt S."/>
            <person name="Cochrane G."/>
            <person name="Meng A."/>
            <person name="Brown T."/>
            <person name="Cohen L."/>
        </authorList>
    </citation>
    <scope>NUCLEOTIDE SEQUENCE</scope>
    <source>
        <strain evidence="11">GSBS06</strain>
    </source>
</reference>
<evidence type="ECO:0000256" key="2">
    <source>
        <dbReference type="ARBA" id="ARBA00004640"/>
    </source>
</evidence>
<gene>
    <name evidence="11" type="ORF">ASTO00021_LOCUS4728</name>
</gene>
<evidence type="ECO:0000256" key="5">
    <source>
        <dbReference type="ARBA" id="ARBA00022927"/>
    </source>
</evidence>